<proteinExistence type="predicted"/>
<dbReference type="EMBL" id="GBRH01163220">
    <property type="protein sequence ID" value="JAE34676.1"/>
    <property type="molecule type" value="Transcribed_RNA"/>
</dbReference>
<reference evidence="1" key="2">
    <citation type="journal article" date="2015" name="Data Brief">
        <title>Shoot transcriptome of the giant reed, Arundo donax.</title>
        <authorList>
            <person name="Barrero R.A."/>
            <person name="Guerrero F.D."/>
            <person name="Moolhuijzen P."/>
            <person name="Goolsby J.A."/>
            <person name="Tidwell J."/>
            <person name="Bellgard S.E."/>
            <person name="Bellgard M.I."/>
        </authorList>
    </citation>
    <scope>NUCLEOTIDE SEQUENCE</scope>
    <source>
        <tissue evidence="1">Shoot tissue taken approximately 20 cm above the soil surface</tissue>
    </source>
</reference>
<reference evidence="1" key="1">
    <citation type="submission" date="2014-09" db="EMBL/GenBank/DDBJ databases">
        <authorList>
            <person name="Magalhaes I.L.F."/>
            <person name="Oliveira U."/>
            <person name="Santos F.R."/>
            <person name="Vidigal T.H.D.A."/>
            <person name="Brescovit A.D."/>
            <person name="Santos A.J."/>
        </authorList>
    </citation>
    <scope>NUCLEOTIDE SEQUENCE</scope>
    <source>
        <tissue evidence="1">Shoot tissue taken approximately 20 cm above the soil surface</tissue>
    </source>
</reference>
<sequence>MLPHLSASLITCKAIHISITSLHNFDICYSRSPFTFCTVL</sequence>
<name>A0A0A9HIJ8_ARUDO</name>
<evidence type="ECO:0000313" key="1">
    <source>
        <dbReference type="EMBL" id="JAE34676.1"/>
    </source>
</evidence>
<dbReference type="AlphaFoldDB" id="A0A0A9HIJ8"/>
<accession>A0A0A9HIJ8</accession>
<organism evidence="1">
    <name type="scientific">Arundo donax</name>
    <name type="common">Giant reed</name>
    <name type="synonym">Donax arundinaceus</name>
    <dbReference type="NCBI Taxonomy" id="35708"/>
    <lineage>
        <taxon>Eukaryota</taxon>
        <taxon>Viridiplantae</taxon>
        <taxon>Streptophyta</taxon>
        <taxon>Embryophyta</taxon>
        <taxon>Tracheophyta</taxon>
        <taxon>Spermatophyta</taxon>
        <taxon>Magnoliopsida</taxon>
        <taxon>Liliopsida</taxon>
        <taxon>Poales</taxon>
        <taxon>Poaceae</taxon>
        <taxon>PACMAD clade</taxon>
        <taxon>Arundinoideae</taxon>
        <taxon>Arundineae</taxon>
        <taxon>Arundo</taxon>
    </lineage>
</organism>
<protein>
    <submittedName>
        <fullName evidence="1">Uncharacterized protein</fullName>
    </submittedName>
</protein>